<gene>
    <name evidence="1" type="ORF">BFC18_09415</name>
</gene>
<sequence>MNKASASIIGAGLVIAFGLMGAQIASAIIGFKTWDRVITVKGLSEREYPADHVIWPIQFNEASNDLSDMYDTLEMHSAMVTRFLTERGIKPEDITVNQPEITDKLAQQYGGDSKVEFRYSAIQTVTVYSENVELVRSVMPDITDLLKQGVAFANQQWDAKPEYVFSRLNEVKPDMIEEATLNAREVAEKFAHDSNSQLGKIKRANQGQFSISPRDGHQPYIKKVRVVSTIDYTLVD</sequence>
<dbReference type="OrthoDB" id="9806540at2"/>
<accession>A0A1E7ZCY9</accession>
<organism evidence="1 2">
    <name type="scientific">Alteromonas confluentis</name>
    <dbReference type="NCBI Taxonomy" id="1656094"/>
    <lineage>
        <taxon>Bacteria</taxon>
        <taxon>Pseudomonadati</taxon>
        <taxon>Pseudomonadota</taxon>
        <taxon>Gammaproteobacteria</taxon>
        <taxon>Alteromonadales</taxon>
        <taxon>Alteromonadaceae</taxon>
        <taxon>Alteromonas/Salinimonas group</taxon>
        <taxon>Alteromonas</taxon>
    </lineage>
</organism>
<dbReference type="InterPro" id="IPR016907">
    <property type="entry name" value="UCP029033"/>
</dbReference>
<dbReference type="PANTHER" id="PTHR34387:SF2">
    <property type="entry name" value="SLR1258 PROTEIN"/>
    <property type="match status" value="1"/>
</dbReference>
<dbReference type="Pfam" id="PF04402">
    <property type="entry name" value="SIMPL"/>
    <property type="match status" value="1"/>
</dbReference>
<dbReference type="GO" id="GO:0006974">
    <property type="term" value="P:DNA damage response"/>
    <property type="evidence" value="ECO:0007669"/>
    <property type="project" value="TreeGrafter"/>
</dbReference>
<reference evidence="1 2" key="1">
    <citation type="submission" date="2016-08" db="EMBL/GenBank/DDBJ databases">
        <authorList>
            <person name="Seilhamer J.J."/>
        </authorList>
    </citation>
    <scope>NUCLEOTIDE SEQUENCE [LARGE SCALE GENOMIC DNA]</scope>
    <source>
        <strain evidence="1 2">KCTC 42603</strain>
    </source>
</reference>
<evidence type="ECO:0000313" key="2">
    <source>
        <dbReference type="Proteomes" id="UP000175691"/>
    </source>
</evidence>
<keyword evidence="2" id="KW-1185">Reference proteome</keyword>
<protein>
    <recommendedName>
        <fullName evidence="3">SIMPL domain-containing protein</fullName>
    </recommendedName>
</protein>
<dbReference type="Gene3D" id="3.30.70.2970">
    <property type="entry name" value="Protein of unknown function (DUF541), domain 2"/>
    <property type="match status" value="1"/>
</dbReference>
<dbReference type="STRING" id="1656094.BFC18_09415"/>
<dbReference type="RefSeq" id="WP_070125053.1">
    <property type="nucleotide sequence ID" value="NZ_MDHN01000015.1"/>
</dbReference>
<comment type="caution">
    <text evidence="1">The sequence shown here is derived from an EMBL/GenBank/DDBJ whole genome shotgun (WGS) entry which is preliminary data.</text>
</comment>
<proteinExistence type="predicted"/>
<name>A0A1E7ZCY9_9ALTE</name>
<dbReference type="PANTHER" id="PTHR34387">
    <property type="entry name" value="SLR1258 PROTEIN"/>
    <property type="match status" value="1"/>
</dbReference>
<dbReference type="InterPro" id="IPR007497">
    <property type="entry name" value="SIMPL/DUF541"/>
</dbReference>
<dbReference type="Gene3D" id="3.30.110.170">
    <property type="entry name" value="Protein of unknown function (DUF541), domain 1"/>
    <property type="match status" value="1"/>
</dbReference>
<dbReference type="EMBL" id="MDHN01000015">
    <property type="protein sequence ID" value="OFC71360.1"/>
    <property type="molecule type" value="Genomic_DNA"/>
</dbReference>
<dbReference type="PIRSF" id="PIRSF029033">
    <property type="entry name" value="UCP029033"/>
    <property type="match status" value="1"/>
</dbReference>
<evidence type="ECO:0000313" key="1">
    <source>
        <dbReference type="EMBL" id="OFC71360.1"/>
    </source>
</evidence>
<dbReference type="AlphaFoldDB" id="A0A1E7ZCY9"/>
<dbReference type="Proteomes" id="UP000175691">
    <property type="component" value="Unassembled WGS sequence"/>
</dbReference>
<evidence type="ECO:0008006" key="3">
    <source>
        <dbReference type="Google" id="ProtNLM"/>
    </source>
</evidence>
<dbReference type="InterPro" id="IPR052022">
    <property type="entry name" value="26kDa_periplasmic_antigen"/>
</dbReference>